<protein>
    <submittedName>
        <fullName evidence="2">Uncharacterized protein</fullName>
    </submittedName>
</protein>
<dbReference type="EMBL" id="CP036316">
    <property type="protein sequence ID" value="QDT65050.1"/>
    <property type="molecule type" value="Genomic_DNA"/>
</dbReference>
<dbReference type="KEGG" id="chya:V22_22960"/>
<evidence type="ECO:0000256" key="1">
    <source>
        <dbReference type="SAM" id="SignalP"/>
    </source>
</evidence>
<feature type="signal peptide" evidence="1">
    <location>
        <begin position="1"/>
        <end position="24"/>
    </location>
</feature>
<sequence length="93" mass="10500" precursor="true">MTFLLSLALILIVLSRLHAELAQASVEWRADFNDGDTDRLGIFPAFYLTNLLRTVRGNVVSIWKNRTLSELSLSSLPIRTDVLSDVPIAVRRF</sequence>
<dbReference type="Proteomes" id="UP000319976">
    <property type="component" value="Chromosome"/>
</dbReference>
<keyword evidence="3" id="KW-1185">Reference proteome</keyword>
<feature type="chain" id="PRO_5021706910" evidence="1">
    <location>
        <begin position="25"/>
        <end position="93"/>
    </location>
</feature>
<dbReference type="AlphaFoldDB" id="A0A517T9J1"/>
<evidence type="ECO:0000313" key="3">
    <source>
        <dbReference type="Proteomes" id="UP000319976"/>
    </source>
</evidence>
<reference evidence="2 3" key="1">
    <citation type="submission" date="2019-02" db="EMBL/GenBank/DDBJ databases">
        <title>Deep-cultivation of Planctomycetes and their phenomic and genomic characterization uncovers novel biology.</title>
        <authorList>
            <person name="Wiegand S."/>
            <person name="Jogler M."/>
            <person name="Boedeker C."/>
            <person name="Pinto D."/>
            <person name="Vollmers J."/>
            <person name="Rivas-Marin E."/>
            <person name="Kohn T."/>
            <person name="Peeters S.H."/>
            <person name="Heuer A."/>
            <person name="Rast P."/>
            <person name="Oberbeckmann S."/>
            <person name="Bunk B."/>
            <person name="Jeske O."/>
            <person name="Meyerdierks A."/>
            <person name="Storesund J.E."/>
            <person name="Kallscheuer N."/>
            <person name="Luecker S."/>
            <person name="Lage O.M."/>
            <person name="Pohl T."/>
            <person name="Merkel B.J."/>
            <person name="Hornburger P."/>
            <person name="Mueller R.-W."/>
            <person name="Bruemmer F."/>
            <person name="Labrenz M."/>
            <person name="Spormann A.M."/>
            <person name="Op den Camp H."/>
            <person name="Overmann J."/>
            <person name="Amann R."/>
            <person name="Jetten M.S.M."/>
            <person name="Mascher T."/>
            <person name="Medema M.H."/>
            <person name="Devos D.P."/>
            <person name="Kaster A.-K."/>
            <person name="Ovreas L."/>
            <person name="Rohde M."/>
            <person name="Galperin M.Y."/>
            <person name="Jogler C."/>
        </authorList>
    </citation>
    <scope>NUCLEOTIDE SEQUENCE [LARGE SCALE GENOMIC DNA]</scope>
    <source>
        <strain evidence="2 3">V22</strain>
    </source>
</reference>
<gene>
    <name evidence="2" type="ORF">V22_22960</name>
</gene>
<keyword evidence="1" id="KW-0732">Signal</keyword>
<evidence type="ECO:0000313" key="2">
    <source>
        <dbReference type="EMBL" id="QDT65050.1"/>
    </source>
</evidence>
<name>A0A517T9J1_9PLAN</name>
<proteinExistence type="predicted"/>
<organism evidence="2 3">
    <name type="scientific">Calycomorphotria hydatis</name>
    <dbReference type="NCBI Taxonomy" id="2528027"/>
    <lineage>
        <taxon>Bacteria</taxon>
        <taxon>Pseudomonadati</taxon>
        <taxon>Planctomycetota</taxon>
        <taxon>Planctomycetia</taxon>
        <taxon>Planctomycetales</taxon>
        <taxon>Planctomycetaceae</taxon>
        <taxon>Calycomorphotria</taxon>
    </lineage>
</organism>
<accession>A0A517T9J1</accession>